<evidence type="ECO:0000256" key="1">
    <source>
        <dbReference type="ARBA" id="ARBA00008563"/>
    </source>
</evidence>
<comment type="similarity">
    <text evidence="1">Belongs to the bacterial ribosomal protein bL21 family.</text>
</comment>
<proteinExistence type="inferred from homology"/>
<accession>A0A9P7V564</accession>
<reference evidence="3" key="1">
    <citation type="submission" date="2021-03" db="EMBL/GenBank/DDBJ databases">
        <authorList>
            <person name="Palmer J.M."/>
        </authorList>
    </citation>
    <scope>NUCLEOTIDE SEQUENCE</scope>
    <source>
        <strain evidence="3">ARV_011</strain>
    </source>
</reference>
<keyword evidence="4" id="KW-1185">Reference proteome</keyword>
<name>A0A9P7V564_9ASCO</name>
<protein>
    <recommendedName>
        <fullName evidence="2">Large ribosomal subunit protein bL21m</fullName>
    </recommendedName>
</protein>
<organism evidence="3 4">
    <name type="scientific">Scheffersomyces spartinae</name>
    <dbReference type="NCBI Taxonomy" id="45513"/>
    <lineage>
        <taxon>Eukaryota</taxon>
        <taxon>Fungi</taxon>
        <taxon>Dikarya</taxon>
        <taxon>Ascomycota</taxon>
        <taxon>Saccharomycotina</taxon>
        <taxon>Pichiomycetes</taxon>
        <taxon>Debaryomycetaceae</taxon>
        <taxon>Scheffersomyces</taxon>
    </lineage>
</organism>
<dbReference type="EMBL" id="JAHMUF010000029">
    <property type="protein sequence ID" value="KAG7191462.1"/>
    <property type="molecule type" value="Genomic_DNA"/>
</dbReference>
<dbReference type="InterPro" id="IPR036164">
    <property type="entry name" value="bL21-like_sf"/>
</dbReference>
<dbReference type="PANTHER" id="PTHR21349:SF0">
    <property type="entry name" value="LARGE RIBOSOMAL SUBUNIT PROTEIN BL21M"/>
    <property type="match status" value="1"/>
</dbReference>
<sequence length="132" mass="15015">MLRSSARFSLTLSALKSDSIAGKNLYAVFRLHNLPYLVTKGDKVILPFKMKNVNVGDKLNLTDVITLGSPHYTYTQKEGISEQLFKLTANVTEVTREPYYEVIKTRPRCRRKKIVPVQPFQTVLTIDTLKLA</sequence>
<dbReference type="AlphaFoldDB" id="A0A9P7V564"/>
<dbReference type="GO" id="GO:0003735">
    <property type="term" value="F:structural constituent of ribosome"/>
    <property type="evidence" value="ECO:0007669"/>
    <property type="project" value="TreeGrafter"/>
</dbReference>
<evidence type="ECO:0000313" key="4">
    <source>
        <dbReference type="Proteomes" id="UP000790833"/>
    </source>
</evidence>
<dbReference type="RefSeq" id="XP_043047014.1">
    <property type="nucleotide sequence ID" value="XM_043193873.1"/>
</dbReference>
<dbReference type="Proteomes" id="UP000790833">
    <property type="component" value="Unassembled WGS sequence"/>
</dbReference>
<gene>
    <name evidence="3" type="ORF">KQ657_003138</name>
</gene>
<dbReference type="SUPFAM" id="SSF141091">
    <property type="entry name" value="L21p-like"/>
    <property type="match status" value="1"/>
</dbReference>
<comment type="caution">
    <text evidence="3">The sequence shown here is derived from an EMBL/GenBank/DDBJ whole genome shotgun (WGS) entry which is preliminary data.</text>
</comment>
<dbReference type="GO" id="GO:0005762">
    <property type="term" value="C:mitochondrial large ribosomal subunit"/>
    <property type="evidence" value="ECO:0007669"/>
    <property type="project" value="TreeGrafter"/>
</dbReference>
<dbReference type="GeneID" id="66116512"/>
<dbReference type="Pfam" id="PF00829">
    <property type="entry name" value="Ribosomal_L21p"/>
    <property type="match status" value="1"/>
</dbReference>
<dbReference type="PANTHER" id="PTHR21349">
    <property type="entry name" value="50S RIBOSOMAL PROTEIN L21"/>
    <property type="match status" value="1"/>
</dbReference>
<evidence type="ECO:0000313" key="3">
    <source>
        <dbReference type="EMBL" id="KAG7191462.1"/>
    </source>
</evidence>
<dbReference type="OrthoDB" id="5994at2759"/>
<dbReference type="InterPro" id="IPR028909">
    <property type="entry name" value="bL21-like"/>
</dbReference>
<evidence type="ECO:0000256" key="2">
    <source>
        <dbReference type="ARBA" id="ARBA00044129"/>
    </source>
</evidence>